<dbReference type="InterPro" id="IPR034660">
    <property type="entry name" value="DinB/YfiT-like"/>
</dbReference>
<protein>
    <submittedName>
        <fullName evidence="1">DinB family protein</fullName>
    </submittedName>
</protein>
<name>A0ABT4TG98_9ACTN</name>
<accession>A0ABT4TG98</accession>
<keyword evidence="2" id="KW-1185">Reference proteome</keyword>
<comment type="caution">
    <text evidence="1">The sequence shown here is derived from an EMBL/GenBank/DDBJ whole genome shotgun (WGS) entry which is preliminary data.</text>
</comment>
<dbReference type="EMBL" id="JAQFWP010000002">
    <property type="protein sequence ID" value="MDA2803314.1"/>
    <property type="molecule type" value="Genomic_DNA"/>
</dbReference>
<gene>
    <name evidence="1" type="ORF">O4U47_02215</name>
</gene>
<dbReference type="RefSeq" id="WP_270675701.1">
    <property type="nucleotide sequence ID" value="NZ_JAQFWP010000002.1"/>
</dbReference>
<sequence>MFDSPEKDPRIDPPERGGEVDVLTGFLRYQRTTLELKCSGLTAEQMSRRAVEPSVLSLLGLLRHMADVERAWFRVVMAGTEAPPHYWSEEDIDGDFDNVAAEEEMVRDAWDRWREEVAFAERFVDEAPGLDATGRDPRRGAVSLRWVLAHMIEEYARHNGHADLLREAVDGTVGE</sequence>
<proteinExistence type="predicted"/>
<dbReference type="InterPro" id="IPR007061">
    <property type="entry name" value="MST-like"/>
</dbReference>
<dbReference type="Proteomes" id="UP001165685">
    <property type="component" value="Unassembled WGS sequence"/>
</dbReference>
<evidence type="ECO:0000313" key="1">
    <source>
        <dbReference type="EMBL" id="MDA2803314.1"/>
    </source>
</evidence>
<dbReference type="Gene3D" id="1.20.120.450">
    <property type="entry name" value="dinb family like domain"/>
    <property type="match status" value="1"/>
</dbReference>
<reference evidence="1" key="1">
    <citation type="submission" date="2023-01" db="EMBL/GenBank/DDBJ databases">
        <title>Draft genome sequence of Nocardiopsis sp. LSu2-4 isolated from halophytes.</title>
        <authorList>
            <person name="Duangmal K."/>
            <person name="Chantavorakit T."/>
        </authorList>
    </citation>
    <scope>NUCLEOTIDE SEQUENCE</scope>
    <source>
        <strain evidence="1">LSu2-4</strain>
    </source>
</reference>
<organism evidence="1 2">
    <name type="scientific">Nocardiopsis suaedae</name>
    <dbReference type="NCBI Taxonomy" id="3018444"/>
    <lineage>
        <taxon>Bacteria</taxon>
        <taxon>Bacillati</taxon>
        <taxon>Actinomycetota</taxon>
        <taxon>Actinomycetes</taxon>
        <taxon>Streptosporangiales</taxon>
        <taxon>Nocardiopsidaceae</taxon>
        <taxon>Nocardiopsis</taxon>
    </lineage>
</organism>
<dbReference type="Pfam" id="PF04978">
    <property type="entry name" value="MST"/>
    <property type="match status" value="1"/>
</dbReference>
<evidence type="ECO:0000313" key="2">
    <source>
        <dbReference type="Proteomes" id="UP001165685"/>
    </source>
</evidence>
<dbReference type="SUPFAM" id="SSF109854">
    <property type="entry name" value="DinB/YfiT-like putative metalloenzymes"/>
    <property type="match status" value="1"/>
</dbReference>